<comment type="caution">
    <text evidence="1">The sequence shown here is derived from an EMBL/GenBank/DDBJ whole genome shotgun (WGS) entry which is preliminary data.</text>
</comment>
<evidence type="ECO:0000313" key="1">
    <source>
        <dbReference type="EMBL" id="KAJ1165960.1"/>
    </source>
</evidence>
<organism evidence="1 2">
    <name type="scientific">Pleurodeles waltl</name>
    <name type="common">Iberian ribbed newt</name>
    <dbReference type="NCBI Taxonomy" id="8319"/>
    <lineage>
        <taxon>Eukaryota</taxon>
        <taxon>Metazoa</taxon>
        <taxon>Chordata</taxon>
        <taxon>Craniata</taxon>
        <taxon>Vertebrata</taxon>
        <taxon>Euteleostomi</taxon>
        <taxon>Amphibia</taxon>
        <taxon>Batrachia</taxon>
        <taxon>Caudata</taxon>
        <taxon>Salamandroidea</taxon>
        <taxon>Salamandridae</taxon>
        <taxon>Pleurodelinae</taxon>
        <taxon>Pleurodeles</taxon>
    </lineage>
</organism>
<dbReference type="EMBL" id="JANPWB010000008">
    <property type="protein sequence ID" value="KAJ1165960.1"/>
    <property type="molecule type" value="Genomic_DNA"/>
</dbReference>
<accession>A0AAV7SPK9</accession>
<dbReference type="AlphaFoldDB" id="A0AAV7SPK9"/>
<keyword evidence="2" id="KW-1185">Reference proteome</keyword>
<gene>
    <name evidence="1" type="ORF">NDU88_006377</name>
</gene>
<proteinExistence type="predicted"/>
<protein>
    <submittedName>
        <fullName evidence="1">Uncharacterized protein</fullName>
    </submittedName>
</protein>
<evidence type="ECO:0000313" key="2">
    <source>
        <dbReference type="Proteomes" id="UP001066276"/>
    </source>
</evidence>
<name>A0AAV7SPK9_PLEWA</name>
<sequence>MSTAGGVHTAELYFLLTAPQVNIRDRTARLWNLLAGEKSEPPARLRWTDADTMRQAWHSWASAGSGRTVNEQNVLADQRGISHRILQLPK</sequence>
<reference evidence="1" key="1">
    <citation type="journal article" date="2022" name="bioRxiv">
        <title>Sequencing and chromosome-scale assembly of the giantPleurodeles waltlgenome.</title>
        <authorList>
            <person name="Brown T."/>
            <person name="Elewa A."/>
            <person name="Iarovenko S."/>
            <person name="Subramanian E."/>
            <person name="Araus A.J."/>
            <person name="Petzold A."/>
            <person name="Susuki M."/>
            <person name="Suzuki K.-i.T."/>
            <person name="Hayashi T."/>
            <person name="Toyoda A."/>
            <person name="Oliveira C."/>
            <person name="Osipova E."/>
            <person name="Leigh N.D."/>
            <person name="Simon A."/>
            <person name="Yun M.H."/>
        </authorList>
    </citation>
    <scope>NUCLEOTIDE SEQUENCE</scope>
    <source>
        <strain evidence="1">20211129_DDA</strain>
        <tissue evidence="1">Liver</tissue>
    </source>
</reference>
<dbReference type="Proteomes" id="UP001066276">
    <property type="component" value="Chromosome 4_2"/>
</dbReference>